<accession>A0A839V1Q7</accession>
<reference evidence="2 3" key="1">
    <citation type="submission" date="2020-08" db="EMBL/GenBank/DDBJ databases">
        <title>Genomic Encyclopedia of Type Strains, Phase III (KMG-III): the genomes of soil and plant-associated and newly described type strains.</title>
        <authorList>
            <person name="Whitman W."/>
        </authorList>
    </citation>
    <scope>NUCLEOTIDE SEQUENCE [LARGE SCALE GENOMIC DNA]</scope>
    <source>
        <strain evidence="2 3">CECT 8088</strain>
    </source>
</reference>
<dbReference type="PROSITE" id="PS51257">
    <property type="entry name" value="PROKAR_LIPOPROTEIN"/>
    <property type="match status" value="1"/>
</dbReference>
<comment type="caution">
    <text evidence="2">The sequence shown here is derived from an EMBL/GenBank/DDBJ whole genome shotgun (WGS) entry which is preliminary data.</text>
</comment>
<keyword evidence="1" id="KW-0812">Transmembrane</keyword>
<feature type="transmembrane region" description="Helical" evidence="1">
    <location>
        <begin position="296"/>
        <end position="314"/>
    </location>
</feature>
<feature type="transmembrane region" description="Helical" evidence="1">
    <location>
        <begin position="360"/>
        <end position="380"/>
    </location>
</feature>
<feature type="transmembrane region" description="Helical" evidence="1">
    <location>
        <begin position="204"/>
        <end position="223"/>
    </location>
</feature>
<dbReference type="AlphaFoldDB" id="A0A839V1Q7"/>
<gene>
    <name evidence="2" type="ORF">FHR90_002241</name>
</gene>
<sequence>MSTTPQRSRWLPLAATALFACVLLSRKPWLLIRPEFWGDDGWEWYPDALHLGLDCLMVPVNGYLNSLQRLVALATASLPLLWVARVYAATGIAMQAACGAFLCSRRLDAAWPDVRSRLLFALLAMLLPNEAEFYGNLTNAQWSLAALACLVVCGTAPRGTVGWVFDTLVLLLSGLSGPFAPLLLAVVALRLWQARRQRADRRATLWRGAVLLTCAVVQGALVLSRPNHAALPTPLGATPAWAAQILFRQVLAGVEFGYSTAAKLPYGGFFGRDAVAIPLSLLAVMLFAIALRRGPALLAQFSLFALLIALAGLVQPHASTEMPQWHALARPPCGNRYFTLLSVAWMGAVLVLLRQRERALWGAGAVLLGLLLVFGIPRGWRVPNWHTDFADRARAWAAAPAGTVMRFDLIPPSDHPMVLVHP</sequence>
<feature type="transmembrane region" description="Helical" evidence="1">
    <location>
        <begin position="274"/>
        <end position="291"/>
    </location>
</feature>
<proteinExistence type="predicted"/>
<feature type="transmembrane region" description="Helical" evidence="1">
    <location>
        <begin position="334"/>
        <end position="353"/>
    </location>
</feature>
<feature type="transmembrane region" description="Helical" evidence="1">
    <location>
        <begin position="171"/>
        <end position="192"/>
    </location>
</feature>
<dbReference type="Proteomes" id="UP000557688">
    <property type="component" value="Unassembled WGS sequence"/>
</dbReference>
<evidence type="ECO:0000256" key="1">
    <source>
        <dbReference type="SAM" id="Phobius"/>
    </source>
</evidence>
<dbReference type="RefSeq" id="WP_183275253.1">
    <property type="nucleotide sequence ID" value="NZ_JACHXV010000007.1"/>
</dbReference>
<evidence type="ECO:0000313" key="2">
    <source>
        <dbReference type="EMBL" id="MBB3174400.1"/>
    </source>
</evidence>
<name>A0A839V1Q7_9PROT</name>
<keyword evidence="1" id="KW-1133">Transmembrane helix</keyword>
<keyword evidence="1" id="KW-0472">Membrane</keyword>
<organism evidence="2 3">
    <name type="scientific">Endobacter medicaginis</name>
    <dbReference type="NCBI Taxonomy" id="1181271"/>
    <lineage>
        <taxon>Bacteria</taxon>
        <taxon>Pseudomonadati</taxon>
        <taxon>Pseudomonadota</taxon>
        <taxon>Alphaproteobacteria</taxon>
        <taxon>Acetobacterales</taxon>
        <taxon>Acetobacteraceae</taxon>
        <taxon>Endobacter</taxon>
    </lineage>
</organism>
<feature type="transmembrane region" description="Helical" evidence="1">
    <location>
        <begin position="143"/>
        <end position="165"/>
    </location>
</feature>
<dbReference type="EMBL" id="JACHXV010000007">
    <property type="protein sequence ID" value="MBB3174400.1"/>
    <property type="molecule type" value="Genomic_DNA"/>
</dbReference>
<protein>
    <submittedName>
        <fullName evidence="2">Uncharacterized protein</fullName>
    </submittedName>
</protein>
<evidence type="ECO:0000313" key="3">
    <source>
        <dbReference type="Proteomes" id="UP000557688"/>
    </source>
</evidence>
<keyword evidence="3" id="KW-1185">Reference proteome</keyword>